<dbReference type="EMBL" id="CP001034">
    <property type="protein sequence ID" value="ACB86297.1"/>
    <property type="molecule type" value="Genomic_DNA"/>
</dbReference>
<evidence type="ECO:0000313" key="2">
    <source>
        <dbReference type="EMBL" id="ACB86297.1"/>
    </source>
</evidence>
<name>B2A2S9_NATTJ</name>
<dbReference type="AlphaFoldDB" id="B2A2S9"/>
<dbReference type="SUPFAM" id="SSF56059">
    <property type="entry name" value="Glutathione synthetase ATP-binding domain-like"/>
    <property type="match status" value="1"/>
</dbReference>
<dbReference type="eggNOG" id="COG0110">
    <property type="taxonomic scope" value="Bacteria"/>
</dbReference>
<dbReference type="STRING" id="457570.Nther_2746"/>
<proteinExistence type="predicted"/>
<dbReference type="InterPro" id="IPR039523">
    <property type="entry name" value="RimK-rel_E_lig_ATP-grasp"/>
</dbReference>
<dbReference type="RefSeq" id="WP_012449131.1">
    <property type="nucleotide sequence ID" value="NC_010718.1"/>
</dbReference>
<protein>
    <recommendedName>
        <fullName evidence="1">Alpha-L-glutamate ligase-related protein ATP-grasp domain-containing protein</fullName>
    </recommendedName>
</protein>
<sequence>MNLSNAKQRFRNLIQERKRKPLTTMLYDLWRLFYSDKSLPYHYFLKFLYRPHITAIGNYLSMKQETEIMNKSRQDTPDIIDKVASNKLFFHFYARKSEVPVPSLIGWNLQDDYFKFNHGEISPLSPKQFEEQIKKTITTGMKVFYKPVSGMGGAGCGRITEENIDGLDFSDMIDSDFIFETEVSQHKSINQIYDKSLNTIRFITFYDREQDEFMLLAALMRFGAKSQRVDNISKGGLFVPIHQEKGILKKYGYTHLHYSGDQREFHPDSGFRFKNFKIPFYREARQLIENNISLFPGVLLGWDIGIAPHGPVLLELNSLPGLMGADIGYGGLKSHPQFNLIQNYLTKS</sequence>
<reference evidence="2 3" key="1">
    <citation type="submission" date="2008-04" db="EMBL/GenBank/DDBJ databases">
        <title>Complete sequence of chromosome of Natranaerobius thermophilus JW/NM-WN-LF.</title>
        <authorList>
            <consortium name="US DOE Joint Genome Institute"/>
            <person name="Copeland A."/>
            <person name="Lucas S."/>
            <person name="Lapidus A."/>
            <person name="Glavina del Rio T."/>
            <person name="Dalin E."/>
            <person name="Tice H."/>
            <person name="Bruce D."/>
            <person name="Goodwin L."/>
            <person name="Pitluck S."/>
            <person name="Chertkov O."/>
            <person name="Brettin T."/>
            <person name="Detter J.C."/>
            <person name="Han C."/>
            <person name="Kuske C.R."/>
            <person name="Schmutz J."/>
            <person name="Larimer F."/>
            <person name="Land M."/>
            <person name="Hauser L."/>
            <person name="Kyrpides N."/>
            <person name="Lykidis A."/>
            <person name="Mesbah N.M."/>
            <person name="Wiegel J."/>
        </authorList>
    </citation>
    <scope>NUCLEOTIDE SEQUENCE [LARGE SCALE GENOMIC DNA]</scope>
    <source>
        <strain evidence="3">ATCC BAA-1301 / DSM 18059 / JW/NM-WN-LF</strain>
    </source>
</reference>
<dbReference type="HOGENOM" id="CLU_745490_0_0_9"/>
<accession>B2A2S9</accession>
<feature type="domain" description="Alpha-L-glutamate ligase-related protein ATP-grasp" evidence="1">
    <location>
        <begin position="84"/>
        <end position="330"/>
    </location>
</feature>
<dbReference type="Proteomes" id="UP000001683">
    <property type="component" value="Chromosome"/>
</dbReference>
<gene>
    <name evidence="2" type="ordered locus">Nther_2746</name>
</gene>
<dbReference type="OrthoDB" id="8736147at2"/>
<organism evidence="2 3">
    <name type="scientific">Natranaerobius thermophilus (strain ATCC BAA-1301 / DSM 18059 / JW/NM-WN-LF)</name>
    <dbReference type="NCBI Taxonomy" id="457570"/>
    <lineage>
        <taxon>Bacteria</taxon>
        <taxon>Bacillati</taxon>
        <taxon>Bacillota</taxon>
        <taxon>Clostridia</taxon>
        <taxon>Natranaerobiales</taxon>
        <taxon>Natranaerobiaceae</taxon>
        <taxon>Natranaerobius</taxon>
    </lineage>
</organism>
<dbReference type="Pfam" id="PF14397">
    <property type="entry name" value="ATPgrasp_ST"/>
    <property type="match status" value="1"/>
</dbReference>
<dbReference type="KEGG" id="nth:Nther_2746"/>
<reference evidence="2 3" key="2">
    <citation type="journal article" date="2011" name="J. Bacteriol.">
        <title>Complete genome sequence of the anaerobic, halophilic alkalithermophile Natranaerobius thermophilus JW/NM-WN-LF.</title>
        <authorList>
            <person name="Zhao B."/>
            <person name="Mesbah N.M."/>
            <person name="Dalin E."/>
            <person name="Goodwin L."/>
            <person name="Nolan M."/>
            <person name="Pitluck S."/>
            <person name="Chertkov O."/>
            <person name="Brettin T.S."/>
            <person name="Han J."/>
            <person name="Larimer F.W."/>
            <person name="Land M.L."/>
            <person name="Hauser L."/>
            <person name="Kyrpides N."/>
            <person name="Wiegel J."/>
        </authorList>
    </citation>
    <scope>NUCLEOTIDE SEQUENCE [LARGE SCALE GENOMIC DNA]</scope>
    <source>
        <strain evidence="3">ATCC BAA-1301 / DSM 18059 / JW/NM-WN-LF</strain>
    </source>
</reference>
<dbReference type="InParanoid" id="B2A2S9"/>
<evidence type="ECO:0000259" key="1">
    <source>
        <dbReference type="Pfam" id="PF14397"/>
    </source>
</evidence>
<evidence type="ECO:0000313" key="3">
    <source>
        <dbReference type="Proteomes" id="UP000001683"/>
    </source>
</evidence>
<keyword evidence="3" id="KW-1185">Reference proteome</keyword>